<sequence>MIESGEKSSQVEMKNNFLLGEMRKKPGDCTRFENIAGTIYKGNASLLAKYLMKLVRIHKPFCKKTVPHAIINF</sequence>
<evidence type="ECO:0000313" key="2">
    <source>
        <dbReference type="Proteomes" id="UP000229699"/>
    </source>
</evidence>
<protein>
    <submittedName>
        <fullName evidence="1">Uncharacterized protein</fullName>
    </submittedName>
</protein>
<name>A0A2H0C0F4_9BACT</name>
<dbReference type="Proteomes" id="UP000229699">
    <property type="component" value="Unassembled WGS sequence"/>
</dbReference>
<gene>
    <name evidence="1" type="ORF">COW97_02640</name>
</gene>
<comment type="caution">
    <text evidence="1">The sequence shown here is derived from an EMBL/GenBank/DDBJ whole genome shotgun (WGS) entry which is preliminary data.</text>
</comment>
<dbReference type="EMBL" id="PCTC01000056">
    <property type="protein sequence ID" value="PIP63415.1"/>
    <property type="molecule type" value="Genomic_DNA"/>
</dbReference>
<accession>A0A2H0C0F4</accession>
<organism evidence="1 2">
    <name type="scientific">Candidatus Roizmanbacteria bacterium CG22_combo_CG10-13_8_21_14_all_34_12</name>
    <dbReference type="NCBI Taxonomy" id="1974860"/>
    <lineage>
        <taxon>Bacteria</taxon>
        <taxon>Candidatus Roizmaniibacteriota</taxon>
    </lineage>
</organism>
<evidence type="ECO:0000313" key="1">
    <source>
        <dbReference type="EMBL" id="PIP63415.1"/>
    </source>
</evidence>
<reference evidence="1 2" key="1">
    <citation type="submission" date="2017-09" db="EMBL/GenBank/DDBJ databases">
        <title>Depth-based differentiation of microbial function through sediment-hosted aquifers and enrichment of novel symbionts in the deep terrestrial subsurface.</title>
        <authorList>
            <person name="Probst A.J."/>
            <person name="Ladd B."/>
            <person name="Jarett J.K."/>
            <person name="Geller-Mcgrath D.E."/>
            <person name="Sieber C.M."/>
            <person name="Emerson J.B."/>
            <person name="Anantharaman K."/>
            <person name="Thomas B.C."/>
            <person name="Malmstrom R."/>
            <person name="Stieglmeier M."/>
            <person name="Klingl A."/>
            <person name="Woyke T."/>
            <person name="Ryan C.M."/>
            <person name="Banfield J.F."/>
        </authorList>
    </citation>
    <scope>NUCLEOTIDE SEQUENCE [LARGE SCALE GENOMIC DNA]</scope>
    <source>
        <strain evidence="1">CG22_combo_CG10-13_8_21_14_all_34_12</strain>
    </source>
</reference>
<dbReference type="AlphaFoldDB" id="A0A2H0C0F4"/>
<proteinExistence type="predicted"/>